<feature type="region of interest" description="Disordered" evidence="1">
    <location>
        <begin position="1"/>
        <end position="51"/>
    </location>
</feature>
<feature type="compositionally biased region" description="Polar residues" evidence="1">
    <location>
        <begin position="11"/>
        <end position="28"/>
    </location>
</feature>
<accession>A0A9Q3JSQ1</accession>
<evidence type="ECO:0000313" key="2">
    <source>
        <dbReference type="EMBL" id="MBW0567062.1"/>
    </source>
</evidence>
<name>A0A9Q3JSQ1_9BASI</name>
<reference evidence="2" key="1">
    <citation type="submission" date="2021-03" db="EMBL/GenBank/DDBJ databases">
        <title>Draft genome sequence of rust myrtle Austropuccinia psidii MF-1, a brazilian biotype.</title>
        <authorList>
            <person name="Quecine M.C."/>
            <person name="Pachon D.M.R."/>
            <person name="Bonatelli M.L."/>
            <person name="Correr F.H."/>
            <person name="Franceschini L.M."/>
            <person name="Leite T.F."/>
            <person name="Margarido G.R.A."/>
            <person name="Almeida C.A."/>
            <person name="Ferrarezi J.A."/>
            <person name="Labate C.A."/>
        </authorList>
    </citation>
    <scope>NUCLEOTIDE SEQUENCE</scope>
    <source>
        <strain evidence="2">MF-1</strain>
    </source>
</reference>
<dbReference type="Proteomes" id="UP000765509">
    <property type="component" value="Unassembled WGS sequence"/>
</dbReference>
<organism evidence="2 3">
    <name type="scientific">Austropuccinia psidii MF-1</name>
    <dbReference type="NCBI Taxonomy" id="1389203"/>
    <lineage>
        <taxon>Eukaryota</taxon>
        <taxon>Fungi</taxon>
        <taxon>Dikarya</taxon>
        <taxon>Basidiomycota</taxon>
        <taxon>Pucciniomycotina</taxon>
        <taxon>Pucciniomycetes</taxon>
        <taxon>Pucciniales</taxon>
        <taxon>Sphaerophragmiaceae</taxon>
        <taxon>Austropuccinia</taxon>
    </lineage>
</organism>
<keyword evidence="3" id="KW-1185">Reference proteome</keyword>
<dbReference type="EMBL" id="AVOT02080165">
    <property type="protein sequence ID" value="MBW0567062.1"/>
    <property type="molecule type" value="Genomic_DNA"/>
</dbReference>
<dbReference type="AlphaFoldDB" id="A0A9Q3JSQ1"/>
<comment type="caution">
    <text evidence="2">The sequence shown here is derived from an EMBL/GenBank/DDBJ whole genome shotgun (WGS) entry which is preliminary data.</text>
</comment>
<protein>
    <submittedName>
        <fullName evidence="2">Uncharacterized protein</fullName>
    </submittedName>
</protein>
<proteinExistence type="predicted"/>
<evidence type="ECO:0000313" key="3">
    <source>
        <dbReference type="Proteomes" id="UP000765509"/>
    </source>
</evidence>
<evidence type="ECO:0000256" key="1">
    <source>
        <dbReference type="SAM" id="MobiDB-lite"/>
    </source>
</evidence>
<sequence>MTPDLEKQGLLASTSCRTPQRQAQGTTEQAERYQKQQKQRKGKSQLAETLPKRVQDSQIGAFSCGQCVKYGQDTYVVHSQVTGNDEQQFSTKIIDEAKHIDFTIEVTTPHNGSTYSTCNRIERKIELNSHKMDNISTHQINDQLMNWKGNILEITHNTEKFTIHLGRNDNEIKKFEEKIIAKLKQIHKIYESKSHMTRFSTPLAEGELSPKEIFNTLTRDTPGEIPFSFKNIPRIEEWSKFTGEGEYSHMKFNRSVDMLQEGFRIPDESIVS</sequence>
<gene>
    <name evidence="2" type="ORF">O181_106777</name>
</gene>